<organism evidence="2 3">
    <name type="scientific">Saguinus oedipus</name>
    <name type="common">Cotton-top tamarin</name>
    <name type="synonym">Oedipomidas oedipus</name>
    <dbReference type="NCBI Taxonomy" id="9490"/>
    <lineage>
        <taxon>Eukaryota</taxon>
        <taxon>Metazoa</taxon>
        <taxon>Chordata</taxon>
        <taxon>Craniata</taxon>
        <taxon>Vertebrata</taxon>
        <taxon>Euteleostomi</taxon>
        <taxon>Mammalia</taxon>
        <taxon>Eutheria</taxon>
        <taxon>Euarchontoglires</taxon>
        <taxon>Primates</taxon>
        <taxon>Haplorrhini</taxon>
        <taxon>Platyrrhini</taxon>
        <taxon>Cebidae</taxon>
        <taxon>Callitrichinae</taxon>
        <taxon>Saguinus</taxon>
    </lineage>
</organism>
<keyword evidence="3" id="KW-1185">Reference proteome</keyword>
<evidence type="ECO:0000256" key="1">
    <source>
        <dbReference type="SAM" id="MobiDB-lite"/>
    </source>
</evidence>
<name>A0ABQ9WD09_SAGOE</name>
<evidence type="ECO:0000313" key="3">
    <source>
        <dbReference type="Proteomes" id="UP001266305"/>
    </source>
</evidence>
<reference evidence="2 3" key="1">
    <citation type="submission" date="2023-05" db="EMBL/GenBank/DDBJ databases">
        <title>B98-5 Cell Line De Novo Hybrid Assembly: An Optical Mapping Approach.</title>
        <authorList>
            <person name="Kananen K."/>
            <person name="Auerbach J.A."/>
            <person name="Kautto E."/>
            <person name="Blachly J.S."/>
        </authorList>
    </citation>
    <scope>NUCLEOTIDE SEQUENCE [LARGE SCALE GENOMIC DNA]</scope>
    <source>
        <strain evidence="2">B95-8</strain>
        <tissue evidence="2">Cell line</tissue>
    </source>
</reference>
<accession>A0ABQ9WD09</accession>
<proteinExistence type="predicted"/>
<evidence type="ECO:0000313" key="2">
    <source>
        <dbReference type="EMBL" id="KAK2119491.1"/>
    </source>
</evidence>
<protein>
    <submittedName>
        <fullName evidence="2">Uncharacterized protein</fullName>
    </submittedName>
</protein>
<comment type="caution">
    <text evidence="2">The sequence shown here is derived from an EMBL/GenBank/DDBJ whole genome shotgun (WGS) entry which is preliminary data.</text>
</comment>
<dbReference type="EMBL" id="JASSZA010000001">
    <property type="protein sequence ID" value="KAK2119491.1"/>
    <property type="molecule type" value="Genomic_DNA"/>
</dbReference>
<dbReference type="Proteomes" id="UP001266305">
    <property type="component" value="Unassembled WGS sequence"/>
</dbReference>
<gene>
    <name evidence="2" type="ORF">P7K49_000877</name>
</gene>
<sequence length="72" mass="8353">MQEQLSQQAVSPEAARKRGQLGPGRQDHRVLKGRISELHWSLMDQEMRVNCLESEKQLQEQLDLQHRKMSGS</sequence>
<feature type="region of interest" description="Disordered" evidence="1">
    <location>
        <begin position="1"/>
        <end position="30"/>
    </location>
</feature>
<feature type="compositionally biased region" description="Polar residues" evidence="1">
    <location>
        <begin position="1"/>
        <end position="10"/>
    </location>
</feature>